<evidence type="ECO:0000256" key="5">
    <source>
        <dbReference type="ARBA" id="ARBA00022822"/>
    </source>
</evidence>
<evidence type="ECO:0000256" key="6">
    <source>
        <dbReference type="ARBA" id="ARBA00023141"/>
    </source>
</evidence>
<dbReference type="Gene3D" id="3.20.20.70">
    <property type="entry name" value="Aldolase class I"/>
    <property type="match status" value="1"/>
</dbReference>
<proteinExistence type="inferred from homology"/>
<evidence type="ECO:0000256" key="1">
    <source>
        <dbReference type="ARBA" id="ARBA00001633"/>
    </source>
</evidence>
<dbReference type="EMBL" id="BPRE01000010">
    <property type="protein sequence ID" value="GJE76796.1"/>
    <property type="molecule type" value="Genomic_DNA"/>
</dbReference>
<comment type="pathway">
    <text evidence="2 8">Amino-acid biosynthesis; L-tryptophan biosynthesis; L-tryptophan from chorismate: step 4/5.</text>
</comment>
<keyword evidence="4 8" id="KW-0210">Decarboxylase</keyword>
<keyword evidence="5 8" id="KW-0822">Tryptophan biosynthesis</keyword>
<evidence type="ECO:0000256" key="4">
    <source>
        <dbReference type="ARBA" id="ARBA00022793"/>
    </source>
</evidence>
<comment type="catalytic activity">
    <reaction evidence="1 8">
        <text>1-(2-carboxyphenylamino)-1-deoxy-D-ribulose 5-phosphate + H(+) = (1S,2R)-1-C-(indol-3-yl)glycerol 3-phosphate + CO2 + H2O</text>
        <dbReference type="Rhea" id="RHEA:23476"/>
        <dbReference type="ChEBI" id="CHEBI:15377"/>
        <dbReference type="ChEBI" id="CHEBI:15378"/>
        <dbReference type="ChEBI" id="CHEBI:16526"/>
        <dbReference type="ChEBI" id="CHEBI:58613"/>
        <dbReference type="ChEBI" id="CHEBI:58866"/>
        <dbReference type="EC" id="4.1.1.48"/>
    </reaction>
</comment>
<keyword evidence="3 8" id="KW-0028">Amino-acid biosynthesis</keyword>
<dbReference type="NCBIfam" id="NF001370">
    <property type="entry name" value="PRK00278.1-2"/>
    <property type="match status" value="1"/>
</dbReference>
<evidence type="ECO:0000256" key="8">
    <source>
        <dbReference type="HAMAP-Rule" id="MF_00134"/>
    </source>
</evidence>
<dbReference type="CDD" id="cd00331">
    <property type="entry name" value="IGPS"/>
    <property type="match status" value="1"/>
</dbReference>
<dbReference type="RefSeq" id="WP_137828462.1">
    <property type="nucleotide sequence ID" value="NZ_BPRE01000010.1"/>
</dbReference>
<dbReference type="Pfam" id="PF00218">
    <property type="entry name" value="IGPS"/>
    <property type="match status" value="1"/>
</dbReference>
<dbReference type="PANTHER" id="PTHR22854">
    <property type="entry name" value="TRYPTOPHAN BIOSYNTHESIS PROTEIN"/>
    <property type="match status" value="1"/>
</dbReference>
<evidence type="ECO:0000256" key="3">
    <source>
        <dbReference type="ARBA" id="ARBA00022605"/>
    </source>
</evidence>
<dbReference type="EC" id="4.1.1.48" evidence="8"/>
<reference evidence="10" key="2">
    <citation type="submission" date="2021-08" db="EMBL/GenBank/DDBJ databases">
        <authorList>
            <person name="Tani A."/>
            <person name="Ola A."/>
            <person name="Ogura Y."/>
            <person name="Katsura K."/>
            <person name="Hayashi T."/>
        </authorList>
    </citation>
    <scope>NUCLEOTIDE SEQUENCE</scope>
    <source>
        <strain evidence="10">DSM 14458</strain>
    </source>
</reference>
<feature type="domain" description="Indole-3-glycerol phosphate synthase" evidence="9">
    <location>
        <begin position="21"/>
        <end position="276"/>
    </location>
</feature>
<protein>
    <recommendedName>
        <fullName evidence="8">Indole-3-glycerol phosphate synthase</fullName>
        <shortName evidence="8">IGPS</shortName>
        <ecNumber evidence="8">4.1.1.48</ecNumber>
    </recommendedName>
</protein>
<evidence type="ECO:0000313" key="11">
    <source>
        <dbReference type="Proteomes" id="UP001055093"/>
    </source>
</evidence>
<organism evidence="10 11">
    <name type="scientific">Methylorubrum suomiense</name>
    <dbReference type="NCBI Taxonomy" id="144191"/>
    <lineage>
        <taxon>Bacteria</taxon>
        <taxon>Pseudomonadati</taxon>
        <taxon>Pseudomonadota</taxon>
        <taxon>Alphaproteobacteria</taxon>
        <taxon>Hyphomicrobiales</taxon>
        <taxon>Methylobacteriaceae</taxon>
        <taxon>Methylorubrum</taxon>
    </lineage>
</organism>
<keyword evidence="7 8" id="KW-0456">Lyase</keyword>
<evidence type="ECO:0000259" key="9">
    <source>
        <dbReference type="Pfam" id="PF00218"/>
    </source>
</evidence>
<keyword evidence="6 8" id="KW-0057">Aromatic amino acid biosynthesis</keyword>
<comment type="similarity">
    <text evidence="8">Belongs to the TrpC family.</text>
</comment>
<reference evidence="10" key="1">
    <citation type="journal article" date="2021" name="Front. Microbiol.">
        <title>Comprehensive Comparative Genomics and Phenotyping of Methylobacterium Species.</title>
        <authorList>
            <person name="Alessa O."/>
            <person name="Ogura Y."/>
            <person name="Fujitani Y."/>
            <person name="Takami H."/>
            <person name="Hayashi T."/>
            <person name="Sahin N."/>
            <person name="Tani A."/>
        </authorList>
    </citation>
    <scope>NUCLEOTIDE SEQUENCE</scope>
    <source>
        <strain evidence="10">DSM 14458</strain>
    </source>
</reference>
<evidence type="ECO:0000313" key="10">
    <source>
        <dbReference type="EMBL" id="GJE76796.1"/>
    </source>
</evidence>
<dbReference type="PROSITE" id="PS00614">
    <property type="entry name" value="IGPS"/>
    <property type="match status" value="1"/>
</dbReference>
<name>A0ABQ4UWV7_9HYPH</name>
<dbReference type="InterPro" id="IPR011060">
    <property type="entry name" value="RibuloseP-bd_barrel"/>
</dbReference>
<dbReference type="Proteomes" id="UP001055093">
    <property type="component" value="Unassembled WGS sequence"/>
</dbReference>
<dbReference type="HAMAP" id="MF_00134_B">
    <property type="entry name" value="IGPS_B"/>
    <property type="match status" value="1"/>
</dbReference>
<evidence type="ECO:0000256" key="2">
    <source>
        <dbReference type="ARBA" id="ARBA00004696"/>
    </source>
</evidence>
<accession>A0ABQ4UWV7</accession>
<sequence length="282" mass="30087">MDDIVADVIASPPAPQRASVLARIEAYKRREVAEAKLRLPLAKLEKLVAKADAPRGFAAAIEAHIAEGRPALIAEIKKASPSKGLIRADFDPEALARAYAAGGATCLSVLTDAPSFQGAPEFLVAARAACALPVLRKDFLFEPYQVFEARAWGADCILVIMACLDDTEAAALVETAHDLGMDVLVEVHDAEELVRALPLGTRLVGVNNRNLKTFEVSFETAIRLKPGIPADRIAVAESGIGGHADVRRLRPHGLDTVLVGESLMRQADVTAATRALLFGDEK</sequence>
<dbReference type="NCBIfam" id="NF001373">
    <property type="entry name" value="PRK00278.1-6"/>
    <property type="match status" value="1"/>
</dbReference>
<dbReference type="SUPFAM" id="SSF51366">
    <property type="entry name" value="Ribulose-phoshate binding barrel"/>
    <property type="match status" value="1"/>
</dbReference>
<evidence type="ECO:0000256" key="7">
    <source>
        <dbReference type="ARBA" id="ARBA00023239"/>
    </source>
</evidence>
<dbReference type="InterPro" id="IPR001468">
    <property type="entry name" value="Indole-3-GlycerolPSynthase_CS"/>
</dbReference>
<dbReference type="InterPro" id="IPR013785">
    <property type="entry name" value="Aldolase_TIM"/>
</dbReference>
<dbReference type="NCBIfam" id="NF001377">
    <property type="entry name" value="PRK00278.2-4"/>
    <property type="match status" value="1"/>
</dbReference>
<dbReference type="InterPro" id="IPR045186">
    <property type="entry name" value="Indole-3-glycerol_P_synth"/>
</dbReference>
<gene>
    <name evidence="8 10" type="primary">trpC</name>
    <name evidence="10" type="ORF">BGCPKDLD_3395</name>
</gene>
<comment type="caution">
    <text evidence="10">The sequence shown here is derived from an EMBL/GenBank/DDBJ whole genome shotgun (WGS) entry which is preliminary data.</text>
</comment>
<dbReference type="InterPro" id="IPR013798">
    <property type="entry name" value="Indole-3-glycerol_P_synth_dom"/>
</dbReference>
<keyword evidence="11" id="KW-1185">Reference proteome</keyword>
<dbReference type="PANTHER" id="PTHR22854:SF2">
    <property type="entry name" value="INDOLE-3-GLYCEROL-PHOSPHATE SYNTHASE"/>
    <property type="match status" value="1"/>
</dbReference>